<gene>
    <name evidence="2" type="ORF">IAB94_05890</name>
</gene>
<reference evidence="2" key="2">
    <citation type="journal article" date="2021" name="PeerJ">
        <title>Extensive microbial diversity within the chicken gut microbiome revealed by metagenomics and culture.</title>
        <authorList>
            <person name="Gilroy R."/>
            <person name="Ravi A."/>
            <person name="Getino M."/>
            <person name="Pursley I."/>
            <person name="Horton D.L."/>
            <person name="Alikhan N.F."/>
            <person name="Baker D."/>
            <person name="Gharbi K."/>
            <person name="Hall N."/>
            <person name="Watson M."/>
            <person name="Adriaenssens E.M."/>
            <person name="Foster-Nyarko E."/>
            <person name="Jarju S."/>
            <person name="Secka A."/>
            <person name="Antonio M."/>
            <person name="Oren A."/>
            <person name="Chaudhuri R.R."/>
            <person name="La Ragione R."/>
            <person name="Hildebrand F."/>
            <person name="Pallen M.J."/>
        </authorList>
    </citation>
    <scope>NUCLEOTIDE SEQUENCE</scope>
    <source>
        <strain evidence="2">ChiW16-3235</strain>
    </source>
</reference>
<organism evidence="2 3">
    <name type="scientific">Candidatus Coproplasma avicola</name>
    <dbReference type="NCBI Taxonomy" id="2840744"/>
    <lineage>
        <taxon>Bacteria</taxon>
        <taxon>Bacillati</taxon>
        <taxon>Bacillota</taxon>
        <taxon>Clostridia</taxon>
        <taxon>Eubacteriales</taxon>
        <taxon>Candidatus Coproplasma</taxon>
    </lineage>
</organism>
<accession>A0A9D1E7J7</accession>
<evidence type="ECO:0000256" key="1">
    <source>
        <dbReference type="SAM" id="MobiDB-lite"/>
    </source>
</evidence>
<reference evidence="2" key="1">
    <citation type="submission" date="2020-10" db="EMBL/GenBank/DDBJ databases">
        <authorList>
            <person name="Gilroy R."/>
        </authorList>
    </citation>
    <scope>NUCLEOTIDE SEQUENCE</scope>
    <source>
        <strain evidence="2">ChiW16-3235</strain>
    </source>
</reference>
<protein>
    <submittedName>
        <fullName evidence="2">Uncharacterized protein</fullName>
    </submittedName>
</protein>
<evidence type="ECO:0000313" key="2">
    <source>
        <dbReference type="EMBL" id="HIR67559.1"/>
    </source>
</evidence>
<evidence type="ECO:0000313" key="3">
    <source>
        <dbReference type="Proteomes" id="UP000823913"/>
    </source>
</evidence>
<comment type="caution">
    <text evidence="2">The sequence shown here is derived from an EMBL/GenBank/DDBJ whole genome shotgun (WGS) entry which is preliminary data.</text>
</comment>
<dbReference type="Proteomes" id="UP000823913">
    <property type="component" value="Unassembled WGS sequence"/>
</dbReference>
<dbReference type="AlphaFoldDB" id="A0A9D1E7J7"/>
<feature type="region of interest" description="Disordered" evidence="1">
    <location>
        <begin position="148"/>
        <end position="168"/>
    </location>
</feature>
<feature type="compositionally biased region" description="Acidic residues" evidence="1">
    <location>
        <begin position="152"/>
        <end position="168"/>
    </location>
</feature>
<name>A0A9D1E7J7_9FIRM</name>
<proteinExistence type="predicted"/>
<sequence>MAEKVQDANSVIKMSEAGEELVKKLVSLYNSQRFVREGKELREELMSCGIEAGANLACIDSVADHAAKVGAANAALIGLTRVTYIANAMLMMELYTLKQVKPLLDYVGSLLRALKHLLQNVPETRRVIRVKTPLSVVNNPAAADSAYSEGESGFEIEDGSSDGFDDLV</sequence>
<dbReference type="EMBL" id="DVHK01000118">
    <property type="protein sequence ID" value="HIR67559.1"/>
    <property type="molecule type" value="Genomic_DNA"/>
</dbReference>